<accession>A0AA39IIB0</accession>
<evidence type="ECO:0000256" key="1">
    <source>
        <dbReference type="SAM" id="Phobius"/>
    </source>
</evidence>
<organism evidence="2 3">
    <name type="scientific">Steinernema hermaphroditum</name>
    <dbReference type="NCBI Taxonomy" id="289476"/>
    <lineage>
        <taxon>Eukaryota</taxon>
        <taxon>Metazoa</taxon>
        <taxon>Ecdysozoa</taxon>
        <taxon>Nematoda</taxon>
        <taxon>Chromadorea</taxon>
        <taxon>Rhabditida</taxon>
        <taxon>Tylenchina</taxon>
        <taxon>Panagrolaimomorpha</taxon>
        <taxon>Strongyloidoidea</taxon>
        <taxon>Steinernematidae</taxon>
        <taxon>Steinernema</taxon>
    </lineage>
</organism>
<feature type="transmembrane region" description="Helical" evidence="1">
    <location>
        <begin position="177"/>
        <end position="197"/>
    </location>
</feature>
<feature type="transmembrane region" description="Helical" evidence="1">
    <location>
        <begin position="257"/>
        <end position="275"/>
    </location>
</feature>
<feature type="transmembrane region" description="Helical" evidence="1">
    <location>
        <begin position="218"/>
        <end position="237"/>
    </location>
</feature>
<reference evidence="2" key="1">
    <citation type="submission" date="2023-06" db="EMBL/GenBank/DDBJ databases">
        <title>Genomic analysis of the entomopathogenic nematode Steinernema hermaphroditum.</title>
        <authorList>
            <person name="Schwarz E.M."/>
            <person name="Heppert J.K."/>
            <person name="Baniya A."/>
            <person name="Schwartz H.T."/>
            <person name="Tan C.-H."/>
            <person name="Antoshechkin I."/>
            <person name="Sternberg P.W."/>
            <person name="Goodrich-Blair H."/>
            <person name="Dillman A.R."/>
        </authorList>
    </citation>
    <scope>NUCLEOTIDE SEQUENCE</scope>
    <source>
        <strain evidence="2">PS9179</strain>
        <tissue evidence="2">Whole animal</tissue>
    </source>
</reference>
<evidence type="ECO:0000313" key="3">
    <source>
        <dbReference type="Proteomes" id="UP001175271"/>
    </source>
</evidence>
<feature type="transmembrane region" description="Helical" evidence="1">
    <location>
        <begin position="20"/>
        <end position="38"/>
    </location>
</feature>
<feature type="transmembrane region" description="Helical" evidence="1">
    <location>
        <begin position="132"/>
        <end position="157"/>
    </location>
</feature>
<keyword evidence="1" id="KW-1133">Transmembrane helix</keyword>
<comment type="caution">
    <text evidence="2">The sequence shown here is derived from an EMBL/GenBank/DDBJ whole genome shotgun (WGS) entry which is preliminary data.</text>
</comment>
<dbReference type="SUPFAM" id="SSF81321">
    <property type="entry name" value="Family A G protein-coupled receptor-like"/>
    <property type="match status" value="1"/>
</dbReference>
<dbReference type="EMBL" id="JAUCMV010000001">
    <property type="protein sequence ID" value="KAK0424867.1"/>
    <property type="molecule type" value="Genomic_DNA"/>
</dbReference>
<feature type="transmembrane region" description="Helical" evidence="1">
    <location>
        <begin position="50"/>
        <end position="70"/>
    </location>
</feature>
<protein>
    <submittedName>
        <fullName evidence="2">Uncharacterized protein</fullName>
    </submittedName>
</protein>
<name>A0AA39IIB0_9BILA</name>
<dbReference type="Proteomes" id="UP001175271">
    <property type="component" value="Unassembled WGS sequence"/>
</dbReference>
<evidence type="ECO:0000313" key="2">
    <source>
        <dbReference type="EMBL" id="KAK0424867.1"/>
    </source>
</evidence>
<sequence length="301" mass="34363">MSNLPIGWQFQERYECYCLLTASFVIALSSSASLVTHLRRSKGGHRWAMLPMLLAISLLYSVANVVYYSLHKDEYDFLEILDVDIKLVLWKSSIHYVVELLVSVVGALLALDRVLLMSLPLTYSSYKMGQKLATLSCAIALLTLMSHSMLVLFLDLFPEEFSYSILIHFNVIASQVVFPSSLLVEALLHVVFCVQFSRFARKRNNAAARKQAAQTNQITFFQILCQTSLCAVPHLFVFLAQLRQEWNMDWVGDVYPFYRFMFSISVALFSLFTVYKLRPKKGLVVIASSFSAFSNVRRMLK</sequence>
<gene>
    <name evidence="2" type="ORF">QR680_008894</name>
</gene>
<dbReference type="AlphaFoldDB" id="A0AA39IIB0"/>
<proteinExistence type="predicted"/>
<keyword evidence="1" id="KW-0472">Membrane</keyword>
<keyword evidence="3" id="KW-1185">Reference proteome</keyword>
<keyword evidence="1" id="KW-0812">Transmembrane</keyword>